<organism evidence="1">
    <name type="scientific">marine sediment metagenome</name>
    <dbReference type="NCBI Taxonomy" id="412755"/>
    <lineage>
        <taxon>unclassified sequences</taxon>
        <taxon>metagenomes</taxon>
        <taxon>ecological metagenomes</taxon>
    </lineage>
</organism>
<gene>
    <name evidence="1" type="ORF">LCGC14_1933790</name>
</gene>
<name>A0A0F9I0Y3_9ZZZZ</name>
<dbReference type="EMBL" id="LAZR01020813">
    <property type="protein sequence ID" value="KKL87530.1"/>
    <property type="molecule type" value="Genomic_DNA"/>
</dbReference>
<protein>
    <submittedName>
        <fullName evidence="1">Uncharacterized protein</fullName>
    </submittedName>
</protein>
<reference evidence="1" key="1">
    <citation type="journal article" date="2015" name="Nature">
        <title>Complex archaea that bridge the gap between prokaryotes and eukaryotes.</title>
        <authorList>
            <person name="Spang A."/>
            <person name="Saw J.H."/>
            <person name="Jorgensen S.L."/>
            <person name="Zaremba-Niedzwiedzka K."/>
            <person name="Martijn J."/>
            <person name="Lind A.E."/>
            <person name="van Eijk R."/>
            <person name="Schleper C."/>
            <person name="Guy L."/>
            <person name="Ettema T.J."/>
        </authorList>
    </citation>
    <scope>NUCLEOTIDE SEQUENCE</scope>
</reference>
<comment type="caution">
    <text evidence="1">The sequence shown here is derived from an EMBL/GenBank/DDBJ whole genome shotgun (WGS) entry which is preliminary data.</text>
</comment>
<evidence type="ECO:0000313" key="1">
    <source>
        <dbReference type="EMBL" id="KKL87530.1"/>
    </source>
</evidence>
<accession>A0A0F9I0Y3</accession>
<proteinExistence type="predicted"/>
<dbReference type="AlphaFoldDB" id="A0A0F9I0Y3"/>
<sequence>MGKAISKAAKQSARARAARWAAANPERVREVKKAYRLRNLDRIRAEERDRYHTVRRAALDAYGGVCQCCGEAEEMFLAIDHVNGHGNEHRKLVGRNLYYELKKMAYPKGYQTLCHNCNAAKGFYGQCPHSMKQ</sequence>